<protein>
    <submittedName>
        <fullName evidence="2">O-acetyl-ADP-ribose deacetylase (Regulator of RNase III), contains Macro domain</fullName>
    </submittedName>
</protein>
<dbReference type="Gene3D" id="3.40.220.10">
    <property type="entry name" value="Leucine Aminopeptidase, subunit E, domain 1"/>
    <property type="match status" value="1"/>
</dbReference>
<dbReference type="GO" id="GO:0140291">
    <property type="term" value="P:peptidyl-glutamate ADP-deribosylation"/>
    <property type="evidence" value="ECO:0007669"/>
    <property type="project" value="TreeGrafter"/>
</dbReference>
<dbReference type="InterPro" id="IPR050892">
    <property type="entry name" value="ADP-ribose_metab_enzymes"/>
</dbReference>
<accession>A0A109IIL6</accession>
<name>A0A109IIL6_9ACTN</name>
<comment type="catalytic activity">
    <reaction evidence="1">
        <text>an N-(ADP-alpha-D-ribosyl)-thymidine in DNA + H2O = a thymidine in DNA + ADP-D-ribose</text>
        <dbReference type="Rhea" id="RHEA:71655"/>
        <dbReference type="Rhea" id="RHEA-COMP:13556"/>
        <dbReference type="Rhea" id="RHEA-COMP:18051"/>
        <dbReference type="ChEBI" id="CHEBI:15377"/>
        <dbReference type="ChEBI" id="CHEBI:57967"/>
        <dbReference type="ChEBI" id="CHEBI:137386"/>
        <dbReference type="ChEBI" id="CHEBI:191199"/>
    </reaction>
    <physiologicalReaction direction="left-to-right" evidence="1">
        <dbReference type="Rhea" id="RHEA:71656"/>
    </physiologicalReaction>
</comment>
<dbReference type="InterPro" id="IPR043472">
    <property type="entry name" value="Macro_dom-like"/>
</dbReference>
<organism evidence="2 3">
    <name type="scientific">Micromonospora rifamycinica</name>
    <dbReference type="NCBI Taxonomy" id="291594"/>
    <lineage>
        <taxon>Bacteria</taxon>
        <taxon>Bacillati</taxon>
        <taxon>Actinomycetota</taxon>
        <taxon>Actinomycetes</taxon>
        <taxon>Micromonosporales</taxon>
        <taxon>Micromonosporaceae</taxon>
        <taxon>Micromonospora</taxon>
    </lineage>
</organism>
<dbReference type="RefSeq" id="WP_067311113.1">
    <property type="nucleotide sequence ID" value="NZ_LRMV01000103.1"/>
</dbReference>
<keyword evidence="3" id="KW-1185">Reference proteome</keyword>
<dbReference type="PANTHER" id="PTHR12521:SF0">
    <property type="entry name" value="ADP-RIBOSE GLYCOHYDROLASE OARD1"/>
    <property type="match status" value="1"/>
</dbReference>
<dbReference type="CDD" id="cd02901">
    <property type="entry name" value="Macro_Poa1p-like"/>
    <property type="match status" value="1"/>
</dbReference>
<dbReference type="OrthoDB" id="9780211at2"/>
<gene>
    <name evidence="2" type="ORF">GA0070623_2587</name>
</gene>
<dbReference type="Pfam" id="PF01661">
    <property type="entry name" value="Macro"/>
    <property type="match status" value="1"/>
</dbReference>
<proteinExistence type="predicted"/>
<dbReference type="AlphaFoldDB" id="A0A109IIL6"/>
<evidence type="ECO:0000313" key="3">
    <source>
        <dbReference type="Proteomes" id="UP000198226"/>
    </source>
</evidence>
<evidence type="ECO:0000256" key="1">
    <source>
        <dbReference type="ARBA" id="ARBA00035885"/>
    </source>
</evidence>
<reference evidence="3" key="1">
    <citation type="submission" date="2016-06" db="EMBL/GenBank/DDBJ databases">
        <authorList>
            <person name="Varghese N."/>
            <person name="Submissions Spin"/>
        </authorList>
    </citation>
    <scope>NUCLEOTIDE SEQUENCE [LARGE SCALE GENOMIC DNA]</scope>
    <source>
        <strain evidence="3">DSM 44983</strain>
    </source>
</reference>
<evidence type="ECO:0000313" key="2">
    <source>
        <dbReference type="EMBL" id="SCG58130.1"/>
    </source>
</evidence>
<sequence>MIVVSHGNLLTADAEALVNTVNTVGVMGKGIALQFKRAFPANYTAYRAACAAKDVHLGRMFVFDSGLLGTRRYVINFPTKGHWKARSKLSDIQSGLADLVRVVREQRIHSVALPALGCGNGGLDWDVVRPMIEQAFAELPDVRVLVFPPEGAPEPADMPVATSKPALTAGRATLLRSIERYLDRARALEPRDGITNLEIQKLAYFLQVFGEPLRLSFTRGRYGPYAENLNHVLNRLEGHYLIGFGDRTSRVEELRPIHLTEGTSEAVSAWFAAGHRMTETLDRIAALVDGFESPYSLELLATVHFAAEVDPATTDLDELIERVQAWSGRKARLFTPAHVTTAYERLQSASLLPRLAASSA</sequence>
<dbReference type="InterPro" id="IPR002589">
    <property type="entry name" value="Macro_dom"/>
</dbReference>
<dbReference type="PROSITE" id="PS51154">
    <property type="entry name" value="MACRO"/>
    <property type="match status" value="1"/>
</dbReference>
<dbReference type="PANTHER" id="PTHR12521">
    <property type="entry name" value="PROTEIN C6ORF130"/>
    <property type="match status" value="1"/>
</dbReference>
<dbReference type="SUPFAM" id="SSF52949">
    <property type="entry name" value="Macro domain-like"/>
    <property type="match status" value="1"/>
</dbReference>
<dbReference type="Proteomes" id="UP000198226">
    <property type="component" value="Chromosome I"/>
</dbReference>
<dbReference type="SMART" id="SM00506">
    <property type="entry name" value="A1pp"/>
    <property type="match status" value="1"/>
</dbReference>
<dbReference type="EMBL" id="LT607752">
    <property type="protein sequence ID" value="SCG58130.1"/>
    <property type="molecule type" value="Genomic_DNA"/>
</dbReference>